<reference evidence="2" key="2">
    <citation type="journal article" date="2022" name="Microbiol. Resour. Announc.">
        <title>Metagenome Sequencing to Explore Phylogenomics of Terrestrial Cyanobacteria.</title>
        <authorList>
            <person name="Ward R.D."/>
            <person name="Stajich J.E."/>
            <person name="Johansen J.R."/>
            <person name="Huntemann M."/>
            <person name="Clum A."/>
            <person name="Foster B."/>
            <person name="Foster B."/>
            <person name="Roux S."/>
            <person name="Palaniappan K."/>
            <person name="Varghese N."/>
            <person name="Mukherjee S."/>
            <person name="Reddy T.B.K."/>
            <person name="Daum C."/>
            <person name="Copeland A."/>
            <person name="Chen I.A."/>
            <person name="Ivanova N.N."/>
            <person name="Kyrpides N.C."/>
            <person name="Shapiro N."/>
            <person name="Eloe-Fadrosh E.A."/>
            <person name="Pietrasiak N."/>
        </authorList>
    </citation>
    <scope>NUCLEOTIDE SEQUENCE</scope>
    <source>
        <strain evidence="2">JT2-VF2</strain>
    </source>
</reference>
<evidence type="ECO:0000313" key="2">
    <source>
        <dbReference type="EMBL" id="MBW4564548.1"/>
    </source>
</evidence>
<sequence>MTLQKKITTLLQEWAGFAIWGPSHPKRSNCTRLESKRLPKPLLRIGVLAAAKKDKPKVQRPSKKHNVEHPNPPPKPMLEKQSQAVEVQYC</sequence>
<accession>A0A951Q348</accession>
<evidence type="ECO:0000313" key="3">
    <source>
        <dbReference type="Proteomes" id="UP000715781"/>
    </source>
</evidence>
<gene>
    <name evidence="2" type="ORF">KME32_26130</name>
</gene>
<name>A0A951Q348_9NOST</name>
<comment type="caution">
    <text evidence="2">The sequence shown here is derived from an EMBL/GenBank/DDBJ whole genome shotgun (WGS) entry which is preliminary data.</text>
</comment>
<evidence type="ECO:0000256" key="1">
    <source>
        <dbReference type="SAM" id="MobiDB-lite"/>
    </source>
</evidence>
<dbReference type="Proteomes" id="UP000715781">
    <property type="component" value="Unassembled WGS sequence"/>
</dbReference>
<reference evidence="2" key="1">
    <citation type="submission" date="2021-05" db="EMBL/GenBank/DDBJ databases">
        <authorList>
            <person name="Pietrasiak N."/>
            <person name="Ward R."/>
            <person name="Stajich J.E."/>
            <person name="Kurbessoian T."/>
        </authorList>
    </citation>
    <scope>NUCLEOTIDE SEQUENCE</scope>
    <source>
        <strain evidence="2">JT2-VF2</strain>
    </source>
</reference>
<protein>
    <submittedName>
        <fullName evidence="2">Uncharacterized protein</fullName>
    </submittedName>
</protein>
<organism evidence="2 3">
    <name type="scientific">Mojavia pulchra JT2-VF2</name>
    <dbReference type="NCBI Taxonomy" id="287848"/>
    <lineage>
        <taxon>Bacteria</taxon>
        <taxon>Bacillati</taxon>
        <taxon>Cyanobacteriota</taxon>
        <taxon>Cyanophyceae</taxon>
        <taxon>Nostocales</taxon>
        <taxon>Nostocaceae</taxon>
    </lineage>
</organism>
<dbReference type="EMBL" id="JAHHHN010000023">
    <property type="protein sequence ID" value="MBW4564548.1"/>
    <property type="molecule type" value="Genomic_DNA"/>
</dbReference>
<proteinExistence type="predicted"/>
<dbReference type="AlphaFoldDB" id="A0A951Q348"/>
<feature type="region of interest" description="Disordered" evidence="1">
    <location>
        <begin position="49"/>
        <end position="83"/>
    </location>
</feature>